<organism evidence="1 2">
    <name type="scientific">Kluyveromyces dobzhanskii CBS 2104</name>
    <dbReference type="NCBI Taxonomy" id="1427455"/>
    <lineage>
        <taxon>Eukaryota</taxon>
        <taxon>Fungi</taxon>
        <taxon>Dikarya</taxon>
        <taxon>Ascomycota</taxon>
        <taxon>Saccharomycotina</taxon>
        <taxon>Saccharomycetes</taxon>
        <taxon>Saccharomycetales</taxon>
        <taxon>Saccharomycetaceae</taxon>
        <taxon>Kluyveromyces</taxon>
    </lineage>
</organism>
<dbReference type="EMBL" id="CCBQ010000001">
    <property type="protein sequence ID" value="CDO91738.1"/>
    <property type="molecule type" value="Genomic_DNA"/>
</dbReference>
<gene>
    <name evidence="1" type="ORF">KLDO_g69</name>
</gene>
<evidence type="ECO:0000313" key="1">
    <source>
        <dbReference type="EMBL" id="CDO91738.1"/>
    </source>
</evidence>
<dbReference type="OrthoDB" id="4070734at2759"/>
<dbReference type="AlphaFoldDB" id="A0A0A8KZ11"/>
<keyword evidence="2" id="KW-1185">Reference proteome</keyword>
<reference evidence="1 2" key="1">
    <citation type="submission" date="2014-03" db="EMBL/GenBank/DDBJ databases">
        <title>The genome of Kluyveromyces dobzhanskii.</title>
        <authorList>
            <person name="Nystedt B."/>
            <person name="Astrom S."/>
        </authorList>
    </citation>
    <scope>NUCLEOTIDE SEQUENCE [LARGE SCALE GENOMIC DNA]</scope>
    <source>
        <strain evidence="1 2">CBS 2104</strain>
    </source>
</reference>
<sequence length="539" mass="61309">MPTCVQVKDFYQNDYNGLWSWYLSNLRKGEFEELTGNELKYGILKRFLKDQFQGTGPLNKKLLLVSIPDEIHQDIEVLEEFLSEYFHLRDGHTNIVIDKLTRGTIYNHESHYLIQDKLTNFNDEWLLEMKKDVSITGNDGKNATDLTENCRQIVQDDSPRQESDSDDGYSVMTGDTFDTESHSIVLNFKHPDFMTRPKSTVTKRVIRIKPENHTGSPPESQVSILTHGEDLESYRGEELVQTVTRTVDEDDEDNEDVNSFNGNGVFTGHRDIESDDDIKSRDISIPPSISISDDMGTFRLVLQSILIPNKETGQIFTGIRQSENDRSNADINDDWLLYDTNFDLGNLQMLSLYDILDFSKFLPKILFYSMIHVKDKYLLENNEENSSQQFITAKNTLVNGNSYATHDADDVLSELSSDNSIEGFNGDSNNSIIDEPVIGLYSPTTAATAGHRSIRTIESIGAWALSRSNTKKSMDTVQNTISRDSRGNFMNRIKSQPMPVLAKTLSMNKNDKTIKIKKDLAKVRGRKRKKSISTNCIIM</sequence>
<name>A0A0A8KZ11_9SACH</name>
<proteinExistence type="predicted"/>
<comment type="caution">
    <text evidence="1">The sequence shown here is derived from an EMBL/GenBank/DDBJ whole genome shotgun (WGS) entry which is preliminary data.</text>
</comment>
<protein>
    <submittedName>
        <fullName evidence="1">WGS project CCBQ000000000 data, contig 00028</fullName>
    </submittedName>
</protein>
<accession>A0A0A8KZ11</accession>
<dbReference type="Proteomes" id="UP000031516">
    <property type="component" value="Unassembled WGS sequence"/>
</dbReference>
<evidence type="ECO:0000313" key="2">
    <source>
        <dbReference type="Proteomes" id="UP000031516"/>
    </source>
</evidence>